<keyword evidence="5" id="KW-1185">Reference proteome</keyword>
<evidence type="ECO:0000313" key="3">
    <source>
        <dbReference type="EMBL" id="RST60075.1"/>
    </source>
</evidence>
<keyword evidence="1" id="KW-0472">Membrane</keyword>
<dbReference type="Proteomes" id="UP000287296">
    <property type="component" value="Unassembled WGS sequence"/>
</dbReference>
<dbReference type="RefSeq" id="WP_120119037.1">
    <property type="nucleotide sequence ID" value="NZ_BORI01000014.1"/>
</dbReference>
<evidence type="ECO:0000313" key="4">
    <source>
        <dbReference type="Proteomes" id="UP000287296"/>
    </source>
</evidence>
<feature type="transmembrane region" description="Helical" evidence="1">
    <location>
        <begin position="6"/>
        <end position="25"/>
    </location>
</feature>
<dbReference type="AlphaFoldDB" id="A0A429X9E3"/>
<name>A0A429X9E3_SIMTE</name>
<organism evidence="3 4">
    <name type="scientific">Siminovitchia terrae</name>
    <name type="common">Bacillus terrae</name>
    <dbReference type="NCBI Taxonomy" id="1914933"/>
    <lineage>
        <taxon>Bacteria</taxon>
        <taxon>Bacillati</taxon>
        <taxon>Bacillota</taxon>
        <taxon>Bacilli</taxon>
        <taxon>Bacillales</taxon>
        <taxon>Bacillaceae</taxon>
        <taxon>Siminovitchia</taxon>
    </lineage>
</organism>
<protein>
    <submittedName>
        <fullName evidence="3">Uncharacterized protein</fullName>
    </submittedName>
</protein>
<keyword evidence="1" id="KW-1133">Transmembrane helix</keyword>
<keyword evidence="1" id="KW-0812">Transmembrane</keyword>
<evidence type="ECO:0000313" key="2">
    <source>
        <dbReference type="EMBL" id="GIN97406.1"/>
    </source>
</evidence>
<sequence>MTVLVDLRLLIMIVLTIFFALALVLDKKCIALSISVFLLLLGLWMFVAGFAIVTGWEGMGVTITGLIYFAAGLIFILFFSVKVYLCSIKNG</sequence>
<comment type="caution">
    <text evidence="3">The sequence shown here is derived from an EMBL/GenBank/DDBJ whole genome shotgun (WGS) entry which is preliminary data.</text>
</comment>
<reference evidence="3 4" key="1">
    <citation type="submission" date="2018-12" db="EMBL/GenBank/DDBJ databases">
        <authorList>
            <person name="Sun L."/>
            <person name="Chen Z."/>
        </authorList>
    </citation>
    <scope>NUCLEOTIDE SEQUENCE [LARGE SCALE GENOMIC DNA]</scope>
    <source>
        <strain evidence="3 4">LMG 29736</strain>
    </source>
</reference>
<dbReference type="Proteomes" id="UP000680670">
    <property type="component" value="Unassembled WGS sequence"/>
</dbReference>
<reference evidence="2 5" key="2">
    <citation type="submission" date="2021-03" db="EMBL/GenBank/DDBJ databases">
        <title>Antimicrobial resistance genes in bacteria isolated from Japanese honey, and their potential for conferring macrolide and lincosamide resistance in the American foulbrood pathogen Paenibacillus larvae.</title>
        <authorList>
            <person name="Okamoto M."/>
            <person name="Kumagai M."/>
            <person name="Kanamori H."/>
            <person name="Takamatsu D."/>
        </authorList>
    </citation>
    <scope>NUCLEOTIDE SEQUENCE [LARGE SCALE GENOMIC DNA]</scope>
    <source>
        <strain evidence="2 5">J6TS1</strain>
    </source>
</reference>
<dbReference type="EMBL" id="QYTW02000006">
    <property type="protein sequence ID" value="RST60075.1"/>
    <property type="molecule type" value="Genomic_DNA"/>
</dbReference>
<evidence type="ECO:0000256" key="1">
    <source>
        <dbReference type="SAM" id="Phobius"/>
    </source>
</evidence>
<dbReference type="EMBL" id="BORJ01000009">
    <property type="protein sequence ID" value="GIN97406.1"/>
    <property type="molecule type" value="Genomic_DNA"/>
</dbReference>
<accession>A0A429X9E3</accession>
<gene>
    <name evidence="3" type="ORF">D5F11_008395</name>
    <name evidence="2" type="ORF">J6TS1_32760</name>
</gene>
<feature type="transmembrane region" description="Helical" evidence="1">
    <location>
        <begin position="65"/>
        <end position="85"/>
    </location>
</feature>
<evidence type="ECO:0000313" key="5">
    <source>
        <dbReference type="Proteomes" id="UP000680670"/>
    </source>
</evidence>
<proteinExistence type="predicted"/>
<dbReference type="OrthoDB" id="9925535at2"/>
<feature type="transmembrane region" description="Helical" evidence="1">
    <location>
        <begin position="32"/>
        <end position="53"/>
    </location>
</feature>